<gene>
    <name evidence="2" type="ORF">D1869_05000</name>
    <name evidence="1" type="ORF">HNQ62_003063</name>
</gene>
<dbReference type="RefSeq" id="WP_156014173.1">
    <property type="nucleotide sequence ID" value="NZ_CP045484.1"/>
</dbReference>
<dbReference type="AlphaFoldDB" id="A0A650CFV3"/>
<evidence type="ECO:0008006" key="5">
    <source>
        <dbReference type="Google" id="ProtNLM"/>
    </source>
</evidence>
<reference evidence="2 3" key="1">
    <citation type="submission" date="2019-10" db="EMBL/GenBank/DDBJ databases">
        <title>Genome Sequences from Six Type Strain Members of the Archaeal Family Sulfolobaceae: Acidianus ambivalens, Acidianus infernus, Metallosphaera prunae, Stygiolobus azoricus, Sulfolobus metallicus, and Sulfurisphaera ohwakuensis.</title>
        <authorList>
            <person name="Counts J.A."/>
            <person name="Kelly R.M."/>
        </authorList>
    </citation>
    <scope>NUCLEOTIDE SEQUENCE [LARGE SCALE GENOMIC DNA]</scope>
    <source>
        <strain evidence="2 3">TA-1</strain>
    </source>
</reference>
<dbReference type="EMBL" id="JACHFY010000064">
    <property type="protein sequence ID" value="MBB5255288.1"/>
    <property type="molecule type" value="Genomic_DNA"/>
</dbReference>
<evidence type="ECO:0000313" key="4">
    <source>
        <dbReference type="Proteomes" id="UP000582213"/>
    </source>
</evidence>
<reference evidence="1 4" key="2">
    <citation type="submission" date="2020-08" db="EMBL/GenBank/DDBJ databases">
        <title>Genomic Encyclopedia of Type Strains, Phase IV (KMG-IV): sequencing the most valuable type-strain genomes for metagenomic binning, comparative biology and taxonomic classification.</title>
        <authorList>
            <person name="Goeker M."/>
        </authorList>
    </citation>
    <scope>NUCLEOTIDE SEQUENCE [LARGE SCALE GENOMIC DNA]</scope>
    <source>
        <strain evidence="1 4">DSM 12421</strain>
    </source>
</reference>
<dbReference type="KEGG" id="soh:D1869_05000"/>
<name>A0A650CFV3_SULOH</name>
<organism evidence="2 3">
    <name type="scientific">Sulfurisphaera ohwakuensis</name>
    <dbReference type="NCBI Taxonomy" id="69656"/>
    <lineage>
        <taxon>Archaea</taxon>
        <taxon>Thermoproteota</taxon>
        <taxon>Thermoprotei</taxon>
        <taxon>Sulfolobales</taxon>
        <taxon>Sulfolobaceae</taxon>
        <taxon>Sulfurisphaera</taxon>
    </lineage>
</organism>
<dbReference type="EMBL" id="CP045484">
    <property type="protein sequence ID" value="QGR16618.1"/>
    <property type="molecule type" value="Genomic_DNA"/>
</dbReference>
<sequence length="84" mass="9877">METRKADDKGRVYLGNDYAGKNLYVVRVFGGLLLLDNEKKAKEIEERKDEFLRKGIEELLEFLGEPSVEEIKEVVEKSRRRRFS</sequence>
<dbReference type="Proteomes" id="UP000427373">
    <property type="component" value="Chromosome"/>
</dbReference>
<dbReference type="OrthoDB" id="42230at2157"/>
<proteinExistence type="predicted"/>
<evidence type="ECO:0000313" key="1">
    <source>
        <dbReference type="EMBL" id="MBB5255288.1"/>
    </source>
</evidence>
<accession>A0A650CFV3</accession>
<keyword evidence="3" id="KW-1185">Reference proteome</keyword>
<protein>
    <recommendedName>
        <fullName evidence="5">VapB-type antitoxin</fullName>
    </recommendedName>
</protein>
<dbReference type="Proteomes" id="UP000582213">
    <property type="component" value="Unassembled WGS sequence"/>
</dbReference>
<evidence type="ECO:0000313" key="3">
    <source>
        <dbReference type="Proteomes" id="UP000427373"/>
    </source>
</evidence>
<evidence type="ECO:0000313" key="2">
    <source>
        <dbReference type="EMBL" id="QGR16618.1"/>
    </source>
</evidence>
<dbReference type="GeneID" id="42800578"/>